<feature type="transmembrane region" description="Helical" evidence="1">
    <location>
        <begin position="56"/>
        <end position="73"/>
    </location>
</feature>
<dbReference type="InParanoid" id="A0A1B4XED8"/>
<reference evidence="2 3" key="1">
    <citation type="submission" date="2015-05" db="EMBL/GenBank/DDBJ databases">
        <title>Complete genome sequence of a sulfur-oxidizing gammaproteobacterium strain HA5.</title>
        <authorList>
            <person name="Miura A."/>
            <person name="Kojima H."/>
            <person name="Fukui M."/>
        </authorList>
    </citation>
    <scope>NUCLEOTIDE SEQUENCE [LARGE SCALE GENOMIC DNA]</scope>
    <source>
        <strain evidence="2 3">HA5</strain>
    </source>
</reference>
<accession>A0A1B4XED8</accession>
<feature type="transmembrane region" description="Helical" evidence="1">
    <location>
        <begin position="24"/>
        <end position="44"/>
    </location>
</feature>
<gene>
    <name evidence="2" type="ORF">SCL_0823</name>
</gene>
<keyword evidence="1" id="KW-0472">Membrane</keyword>
<keyword evidence="1" id="KW-1133">Transmembrane helix</keyword>
<organism evidence="2 3">
    <name type="scientific">Sulfuricaulis limicola</name>
    <dbReference type="NCBI Taxonomy" id="1620215"/>
    <lineage>
        <taxon>Bacteria</taxon>
        <taxon>Pseudomonadati</taxon>
        <taxon>Pseudomonadota</taxon>
        <taxon>Gammaproteobacteria</taxon>
        <taxon>Acidiferrobacterales</taxon>
        <taxon>Acidiferrobacteraceae</taxon>
        <taxon>Sulfuricaulis</taxon>
    </lineage>
</organism>
<evidence type="ECO:0000256" key="1">
    <source>
        <dbReference type="SAM" id="Phobius"/>
    </source>
</evidence>
<protein>
    <recommendedName>
        <fullName evidence="4">DoxX family protein</fullName>
    </recommendedName>
</protein>
<dbReference type="EMBL" id="AP014879">
    <property type="protein sequence ID" value="BAV33143.1"/>
    <property type="molecule type" value="Genomic_DNA"/>
</dbReference>
<sequence length="117" mass="12584">MHTAITISRVICVFMGIVHLFGQLFFGIFAITPTISGISGILAGSFSKASYTSAKLLLLVAPAGVLAIGADAYDYYASDQIPGNYYAWPEEVVFVAALLFIAYGALSRLRQRNEQNG</sequence>
<evidence type="ECO:0008006" key="4">
    <source>
        <dbReference type="Google" id="ProtNLM"/>
    </source>
</evidence>
<evidence type="ECO:0000313" key="3">
    <source>
        <dbReference type="Proteomes" id="UP000243180"/>
    </source>
</evidence>
<evidence type="ECO:0000313" key="2">
    <source>
        <dbReference type="EMBL" id="BAV33143.1"/>
    </source>
</evidence>
<proteinExistence type="predicted"/>
<dbReference type="KEGG" id="slim:SCL_0823"/>
<keyword evidence="1" id="KW-0812">Transmembrane</keyword>
<name>A0A1B4XED8_9GAMM</name>
<feature type="transmembrane region" description="Helical" evidence="1">
    <location>
        <begin position="85"/>
        <end position="106"/>
    </location>
</feature>
<dbReference type="Proteomes" id="UP000243180">
    <property type="component" value="Chromosome"/>
</dbReference>
<dbReference type="AlphaFoldDB" id="A0A1B4XED8"/>
<keyword evidence="3" id="KW-1185">Reference proteome</keyword>